<reference evidence="2" key="3">
    <citation type="submission" date="2023-06" db="EMBL/GenBank/DDBJ databases">
        <authorList>
            <person name="Sun Q."/>
            <person name="Zhou Y."/>
        </authorList>
    </citation>
    <scope>NUCLEOTIDE SEQUENCE</scope>
    <source>
        <strain evidence="2">CGMCC 1.10859</strain>
    </source>
</reference>
<evidence type="ECO:0000313" key="5">
    <source>
        <dbReference type="Proteomes" id="UP000634647"/>
    </source>
</evidence>
<accession>A0AAN5A0K2</accession>
<reference evidence="3 4" key="2">
    <citation type="submission" date="2016-10" db="EMBL/GenBank/DDBJ databases">
        <authorList>
            <person name="Varghese N."/>
            <person name="Submissions S."/>
        </authorList>
    </citation>
    <scope>NUCLEOTIDE SEQUENCE [LARGE SCALE GENOMIC DNA]</scope>
    <source>
        <strain evidence="3 4">DSM 24802</strain>
    </source>
</reference>
<evidence type="ECO:0000256" key="1">
    <source>
        <dbReference type="SAM" id="MobiDB-lite"/>
    </source>
</evidence>
<evidence type="ECO:0000313" key="2">
    <source>
        <dbReference type="EMBL" id="GHE03657.1"/>
    </source>
</evidence>
<dbReference type="SUPFAM" id="SSF52540">
    <property type="entry name" value="P-loop containing nucleoside triphosphate hydrolases"/>
    <property type="match status" value="1"/>
</dbReference>
<organism evidence="2 5">
    <name type="scientific">Allgaiera indica</name>
    <dbReference type="NCBI Taxonomy" id="765699"/>
    <lineage>
        <taxon>Bacteria</taxon>
        <taxon>Pseudomonadati</taxon>
        <taxon>Pseudomonadota</taxon>
        <taxon>Alphaproteobacteria</taxon>
        <taxon>Rhodobacterales</taxon>
        <taxon>Paracoccaceae</taxon>
        <taxon>Allgaiera</taxon>
    </lineage>
</organism>
<gene>
    <name evidence="2" type="ORF">GCM10008024_27890</name>
    <name evidence="3" type="ORF">SAMN05444006_12750</name>
</gene>
<dbReference type="EMBL" id="FNOB01000027">
    <property type="protein sequence ID" value="SDX74957.1"/>
    <property type="molecule type" value="Genomic_DNA"/>
</dbReference>
<name>A0AAN5A0K2_9RHOB</name>
<feature type="region of interest" description="Disordered" evidence="1">
    <location>
        <begin position="253"/>
        <end position="281"/>
    </location>
</feature>
<keyword evidence="4" id="KW-1185">Reference proteome</keyword>
<reference evidence="2" key="1">
    <citation type="journal article" date="2014" name="Int. J. Syst. Evol. Microbiol.">
        <title>Complete genome sequence of Corynebacterium casei LMG S-19264T (=DSM 44701T), isolated from a smear-ripened cheese.</title>
        <authorList>
            <consortium name="US DOE Joint Genome Institute (JGI-PGF)"/>
            <person name="Walter F."/>
            <person name="Albersmeier A."/>
            <person name="Kalinowski J."/>
            <person name="Ruckert C."/>
        </authorList>
    </citation>
    <scope>NUCLEOTIDE SEQUENCE</scope>
    <source>
        <strain evidence="2">CGMCC 1.10859</strain>
    </source>
</reference>
<proteinExistence type="predicted"/>
<dbReference type="Proteomes" id="UP000199541">
    <property type="component" value="Unassembled WGS sequence"/>
</dbReference>
<dbReference type="EMBL" id="BNAB01000013">
    <property type="protein sequence ID" value="GHE03657.1"/>
    <property type="molecule type" value="Genomic_DNA"/>
</dbReference>
<dbReference type="RefSeq" id="WP_051645974.1">
    <property type="nucleotide sequence ID" value="NZ_BNAB01000013.1"/>
</dbReference>
<evidence type="ECO:0000313" key="4">
    <source>
        <dbReference type="Proteomes" id="UP000199541"/>
    </source>
</evidence>
<protein>
    <submittedName>
        <fullName evidence="2">Uncharacterized protein</fullName>
    </submittedName>
</protein>
<evidence type="ECO:0000313" key="3">
    <source>
        <dbReference type="EMBL" id="SDX74957.1"/>
    </source>
</evidence>
<dbReference type="Proteomes" id="UP000634647">
    <property type="component" value="Unassembled WGS sequence"/>
</dbReference>
<dbReference type="InterPro" id="IPR027417">
    <property type="entry name" value="P-loop_NTPase"/>
</dbReference>
<dbReference type="AlphaFoldDB" id="A0AAN5A0K2"/>
<feature type="compositionally biased region" description="Basic and acidic residues" evidence="1">
    <location>
        <begin position="261"/>
        <end position="281"/>
    </location>
</feature>
<comment type="caution">
    <text evidence="2">The sequence shown here is derived from an EMBL/GenBank/DDBJ whole genome shotgun (WGS) entry which is preliminary data.</text>
</comment>
<sequence length="281" mass="31504">MAEVDAPVRVIVHAGFHKTGTTSLQVYLENNRAALAPYLAYYGKSEMPDLDEAARLYGLRPFPWRLAAFRSALRVFLTGLPPAPVIALSRERFCGAMPGLRGWHGRRRMSYAPTAIALARVLTEEIARRFGPGTRVEFLYTLRAREPWLHSLYGHLLRVTRLRDDFDRFRRRFPARFSLETEAALIAGALAPVPVHTAPLEALAEARAGPAQALFDLLDLPAEVTAALPPARRWNRGHPAKTEARFLHLNRAGGGARTRRAIKEDLGRRQRARPEKPGPER</sequence>